<dbReference type="SUPFAM" id="SSF56112">
    <property type="entry name" value="Protein kinase-like (PK-like)"/>
    <property type="match status" value="1"/>
</dbReference>
<dbReference type="InterPro" id="IPR011009">
    <property type="entry name" value="Kinase-like_dom_sf"/>
</dbReference>
<dbReference type="GO" id="GO:0004674">
    <property type="term" value="F:protein serine/threonine kinase activity"/>
    <property type="evidence" value="ECO:0007669"/>
    <property type="project" value="TreeGrafter"/>
</dbReference>
<keyword evidence="1" id="KW-0808">Transferase</keyword>
<evidence type="ECO:0000256" key="3">
    <source>
        <dbReference type="ARBA" id="ARBA00022777"/>
    </source>
</evidence>
<evidence type="ECO:0000259" key="5">
    <source>
        <dbReference type="PROSITE" id="PS50011"/>
    </source>
</evidence>
<dbReference type="EMBL" id="AF222754">
    <property type="protein sequence ID" value="AAK00178.1"/>
    <property type="molecule type" value="Genomic_DNA"/>
</dbReference>
<reference evidence="6" key="1">
    <citation type="submission" date="2000-01" db="EMBL/GenBank/DDBJ databases">
        <title>Molecular characterization of nodulation functions, SSU rRNA and dnaK genes in the lupin Bradyrhizobium reveals distinct phylogenetic pathways of the symbiotic and housekeeping loci in the Bradyrhizobium genus.</title>
        <authorList>
            <person name="Stepkowski T."/>
            <person name="Swiderska A."/>
            <person name="Miedzinska K."/>
            <person name="Czaplinska M."/>
            <person name="Biesiadka J."/>
            <person name="Swiderski M."/>
            <person name="Legocki A."/>
        </authorList>
    </citation>
    <scope>NUCLEOTIDE SEQUENCE</scope>
    <source>
        <strain evidence="6">WM9</strain>
    </source>
</reference>
<dbReference type="InterPro" id="IPR000719">
    <property type="entry name" value="Prot_kinase_dom"/>
</dbReference>
<proteinExistence type="predicted"/>
<keyword evidence="2" id="KW-0547">Nucleotide-binding</keyword>
<evidence type="ECO:0000256" key="2">
    <source>
        <dbReference type="ARBA" id="ARBA00022741"/>
    </source>
</evidence>
<evidence type="ECO:0000313" key="6">
    <source>
        <dbReference type="EMBL" id="AAK00178.1"/>
    </source>
</evidence>
<feature type="domain" description="Protein kinase" evidence="5">
    <location>
        <begin position="18"/>
        <end position="269"/>
    </location>
</feature>
<organism evidence="6">
    <name type="scientific">Bradyrhizobium sp. (strain WM9)</name>
    <dbReference type="NCBI Taxonomy" id="133505"/>
    <lineage>
        <taxon>Bacteria</taxon>
        <taxon>Pseudomonadati</taxon>
        <taxon>Pseudomonadota</taxon>
        <taxon>Alphaproteobacteria</taxon>
        <taxon>Hyphomicrobiales</taxon>
        <taxon>Nitrobacteraceae</taxon>
        <taxon>Bradyrhizobium</taxon>
    </lineage>
</organism>
<dbReference type="PANTHER" id="PTHR44329:SF288">
    <property type="entry name" value="MITOGEN-ACTIVATED PROTEIN KINASE KINASE KINASE 20"/>
    <property type="match status" value="1"/>
</dbReference>
<dbReference type="GO" id="GO:0005524">
    <property type="term" value="F:ATP binding"/>
    <property type="evidence" value="ECO:0007669"/>
    <property type="project" value="UniProtKB-KW"/>
</dbReference>
<dbReference type="Gene3D" id="1.10.510.10">
    <property type="entry name" value="Transferase(Phosphotransferase) domain 1"/>
    <property type="match status" value="1"/>
</dbReference>
<sequence>MPRDPSRTLFGSNVDSDIQPLWEDGDRAFCRAWRRQIHGSRAVVLVVRPNAEHPATLDRLAHECGLREELDEAWAVRPLELIREAGRTMLVLEDPCGEPLLNLLGIRMEPKRFLRLAVGITRAVGKLHRHGLVHKDLKPAHILVNCPDEQVRLTGFGLASRLSRERVPPEPAEFIAGSLPYMAPEQTGRMNRSVDCRSDLYSLGVTFYQMLTGALPFTGSDPLQWIHCHIARKATPPVEKSQNLPEPISQIVINSSRKPPRNAIRRPLALSTICNTVWQHGPTTAASTHLSSAQTTHLIGCSSPRGSMAEPRDRDLAWLFRSRGEERRAEIGAGCRLLRHR</sequence>
<name>Q9AQ02_BRASW</name>
<dbReference type="Pfam" id="PF00069">
    <property type="entry name" value="Pkinase"/>
    <property type="match status" value="1"/>
</dbReference>
<dbReference type="PANTHER" id="PTHR44329">
    <property type="entry name" value="SERINE/THREONINE-PROTEIN KINASE TNNI3K-RELATED"/>
    <property type="match status" value="1"/>
</dbReference>
<protein>
    <submittedName>
        <fullName evidence="6">Hypothetical 38.2 kDa protein</fullName>
    </submittedName>
</protein>
<evidence type="ECO:0000256" key="4">
    <source>
        <dbReference type="ARBA" id="ARBA00022840"/>
    </source>
</evidence>
<evidence type="ECO:0000256" key="1">
    <source>
        <dbReference type="ARBA" id="ARBA00022679"/>
    </source>
</evidence>
<dbReference type="InterPro" id="IPR051681">
    <property type="entry name" value="Ser/Thr_Kinases-Pseudokinases"/>
</dbReference>
<keyword evidence="3" id="KW-0418">Kinase</keyword>
<dbReference type="SMART" id="SM00220">
    <property type="entry name" value="S_TKc"/>
    <property type="match status" value="1"/>
</dbReference>
<dbReference type="AlphaFoldDB" id="Q9AQ02"/>
<keyword evidence="4" id="KW-0067">ATP-binding</keyword>
<dbReference type="PROSITE" id="PS50011">
    <property type="entry name" value="PROTEIN_KINASE_DOM"/>
    <property type="match status" value="1"/>
</dbReference>
<accession>Q9AQ02</accession>
<dbReference type="CDD" id="cd14014">
    <property type="entry name" value="STKc_PknB_like"/>
    <property type="match status" value="1"/>
</dbReference>